<dbReference type="EMBL" id="JBDODL010003897">
    <property type="protein sequence ID" value="MES1922854.1"/>
    <property type="molecule type" value="Genomic_DNA"/>
</dbReference>
<reference evidence="2 3" key="1">
    <citation type="journal article" date="2024" name="BMC Biol.">
        <title>Comparative genomics of Ascetosporea gives new insight into the evolutionary basis for animal parasitism in Rhizaria.</title>
        <authorList>
            <person name="Hiltunen Thoren M."/>
            <person name="Onut-Brannstrom I."/>
            <person name="Alfjorden A."/>
            <person name="Peckova H."/>
            <person name="Swords F."/>
            <person name="Hooper C."/>
            <person name="Holzer A.S."/>
            <person name="Bass D."/>
            <person name="Burki F."/>
        </authorList>
    </citation>
    <scope>NUCLEOTIDE SEQUENCE [LARGE SCALE GENOMIC DNA]</scope>
    <source>
        <strain evidence="2">20-A016</strain>
    </source>
</reference>
<feature type="compositionally biased region" description="Basic and acidic residues" evidence="1">
    <location>
        <begin position="70"/>
        <end position="101"/>
    </location>
</feature>
<evidence type="ECO:0000313" key="3">
    <source>
        <dbReference type="Proteomes" id="UP001439008"/>
    </source>
</evidence>
<proteinExistence type="predicted"/>
<feature type="region of interest" description="Disordered" evidence="1">
    <location>
        <begin position="1"/>
        <end position="101"/>
    </location>
</feature>
<evidence type="ECO:0000256" key="1">
    <source>
        <dbReference type="SAM" id="MobiDB-lite"/>
    </source>
</evidence>
<keyword evidence="3" id="KW-1185">Reference proteome</keyword>
<evidence type="ECO:0000313" key="2">
    <source>
        <dbReference type="EMBL" id="MES1922854.1"/>
    </source>
</evidence>
<sequence length="101" mass="11558">MKIQPGQQEKKTVNFRVPSKKKEWKKPQQKIFGLPSNRAKNSSAKQRGSKKKVVGASAPKIPSKNKSYRKTRDISKWEKLKNKGKPENGSTVEKDCNIKMF</sequence>
<protein>
    <submittedName>
        <fullName evidence="2">Uncharacterized protein</fullName>
    </submittedName>
</protein>
<accession>A0ABV2ATD8</accession>
<dbReference type="Proteomes" id="UP001439008">
    <property type="component" value="Unassembled WGS sequence"/>
</dbReference>
<gene>
    <name evidence="2" type="ORF">MHBO_004383</name>
</gene>
<name>A0ABV2ATD8_9EUKA</name>
<comment type="caution">
    <text evidence="2">The sequence shown here is derived from an EMBL/GenBank/DDBJ whole genome shotgun (WGS) entry which is preliminary data.</text>
</comment>
<organism evidence="2 3">
    <name type="scientific">Bonamia ostreae</name>
    <dbReference type="NCBI Taxonomy" id="126728"/>
    <lineage>
        <taxon>Eukaryota</taxon>
        <taxon>Sar</taxon>
        <taxon>Rhizaria</taxon>
        <taxon>Endomyxa</taxon>
        <taxon>Ascetosporea</taxon>
        <taxon>Haplosporida</taxon>
        <taxon>Bonamia</taxon>
    </lineage>
</organism>
<feature type="compositionally biased region" description="Basic residues" evidence="1">
    <location>
        <begin position="18"/>
        <end position="28"/>
    </location>
</feature>